<organism evidence="9 10">
    <name type="scientific">Suillus plorans</name>
    <dbReference type="NCBI Taxonomy" id="116603"/>
    <lineage>
        <taxon>Eukaryota</taxon>
        <taxon>Fungi</taxon>
        <taxon>Dikarya</taxon>
        <taxon>Basidiomycota</taxon>
        <taxon>Agaricomycotina</taxon>
        <taxon>Agaricomycetes</taxon>
        <taxon>Agaricomycetidae</taxon>
        <taxon>Boletales</taxon>
        <taxon>Suillineae</taxon>
        <taxon>Suillaceae</taxon>
        <taxon>Suillus</taxon>
    </lineage>
</organism>
<dbReference type="GO" id="GO:0005199">
    <property type="term" value="F:structural constituent of cell wall"/>
    <property type="evidence" value="ECO:0007669"/>
    <property type="project" value="InterPro"/>
</dbReference>
<sequence>MRFASVLALAVAATVVSAETNAERMARGLPPMAPARRATPVEGAKRTTPSGGGGQCNTGSTQCCDSVTKSGYGSSLDDLLSLMSIDVPHNTPCGQNCSPISGFGGGKGANCNQQPVCCEDNSYNGLVNIGCSPCTFVS</sequence>
<name>A0A9P7AIL3_9AGAM</name>
<comment type="caution">
    <text evidence="9">The sequence shown here is derived from an EMBL/GenBank/DDBJ whole genome shotgun (WGS) entry which is preliminary data.</text>
</comment>
<feature type="signal peptide" evidence="7">
    <location>
        <begin position="1"/>
        <end position="18"/>
    </location>
</feature>
<dbReference type="SMART" id="SM00075">
    <property type="entry name" value="HYDRO"/>
    <property type="match status" value="1"/>
</dbReference>
<keyword evidence="4 7" id="KW-0964">Secreted</keyword>
<evidence type="ECO:0000313" key="9">
    <source>
        <dbReference type="EMBL" id="KAG1789118.1"/>
    </source>
</evidence>
<evidence type="ECO:0000256" key="6">
    <source>
        <dbReference type="ARBA" id="ARBA00023157"/>
    </source>
</evidence>
<evidence type="ECO:0000256" key="2">
    <source>
        <dbReference type="ARBA" id="ARBA00010446"/>
    </source>
</evidence>
<keyword evidence="6 7" id="KW-1015">Disulfide bond</keyword>
<keyword evidence="10" id="KW-1185">Reference proteome</keyword>
<dbReference type="AlphaFoldDB" id="A0A9P7AIL3"/>
<evidence type="ECO:0000256" key="7">
    <source>
        <dbReference type="RuleBase" id="RU365009"/>
    </source>
</evidence>
<dbReference type="RefSeq" id="XP_041156239.1">
    <property type="nucleotide sequence ID" value="XM_041298428.1"/>
</dbReference>
<comment type="similarity">
    <text evidence="2 7">Belongs to the fungal hydrophobin family.</text>
</comment>
<evidence type="ECO:0000256" key="3">
    <source>
        <dbReference type="ARBA" id="ARBA00022512"/>
    </source>
</evidence>
<feature type="chain" id="PRO_5040529013" description="Hydrophobin" evidence="7">
    <location>
        <begin position="19"/>
        <end position="138"/>
    </location>
</feature>
<dbReference type="CDD" id="cd23507">
    <property type="entry name" value="hydrophobin_I"/>
    <property type="match status" value="1"/>
</dbReference>
<evidence type="ECO:0000256" key="1">
    <source>
        <dbReference type="ARBA" id="ARBA00004191"/>
    </source>
</evidence>
<reference evidence="9" key="1">
    <citation type="journal article" date="2020" name="New Phytol.">
        <title>Comparative genomics reveals dynamic genome evolution in host specialist ectomycorrhizal fungi.</title>
        <authorList>
            <person name="Lofgren L.A."/>
            <person name="Nguyen N.H."/>
            <person name="Vilgalys R."/>
            <person name="Ruytinx J."/>
            <person name="Liao H.L."/>
            <person name="Branco S."/>
            <person name="Kuo A."/>
            <person name="LaButti K."/>
            <person name="Lipzen A."/>
            <person name="Andreopoulos W."/>
            <person name="Pangilinan J."/>
            <person name="Riley R."/>
            <person name="Hundley H."/>
            <person name="Na H."/>
            <person name="Barry K."/>
            <person name="Grigoriev I.V."/>
            <person name="Stajich J.E."/>
            <person name="Kennedy P.G."/>
        </authorList>
    </citation>
    <scope>NUCLEOTIDE SEQUENCE</scope>
    <source>
        <strain evidence="9">S12</strain>
    </source>
</reference>
<evidence type="ECO:0000256" key="4">
    <source>
        <dbReference type="ARBA" id="ARBA00022525"/>
    </source>
</evidence>
<evidence type="ECO:0000256" key="5">
    <source>
        <dbReference type="ARBA" id="ARBA00022729"/>
    </source>
</evidence>
<keyword evidence="3 7" id="KW-0134">Cell wall</keyword>
<dbReference type="GeneID" id="64592192"/>
<comment type="subcellular location">
    <subcellularLocation>
        <location evidence="1 7">Secreted</location>
        <location evidence="1 7">Cell wall</location>
    </subcellularLocation>
</comment>
<evidence type="ECO:0000256" key="8">
    <source>
        <dbReference type="SAM" id="MobiDB-lite"/>
    </source>
</evidence>
<keyword evidence="5 7" id="KW-0732">Signal</keyword>
<dbReference type="InterPro" id="IPR019778">
    <property type="entry name" value="Class_I_Hydrophobin_CS"/>
</dbReference>
<dbReference type="InterPro" id="IPR001338">
    <property type="entry name" value="Class_I_Hydrophobin"/>
</dbReference>
<evidence type="ECO:0000313" key="10">
    <source>
        <dbReference type="Proteomes" id="UP000719766"/>
    </source>
</evidence>
<proteinExistence type="inferred from homology"/>
<dbReference type="Pfam" id="PF01185">
    <property type="entry name" value="Hydrophobin"/>
    <property type="match status" value="1"/>
</dbReference>
<dbReference type="OrthoDB" id="4225815at2759"/>
<dbReference type="Proteomes" id="UP000719766">
    <property type="component" value="Unassembled WGS sequence"/>
</dbReference>
<protein>
    <recommendedName>
        <fullName evidence="7">Hydrophobin</fullName>
    </recommendedName>
</protein>
<dbReference type="GO" id="GO:0009277">
    <property type="term" value="C:fungal-type cell wall"/>
    <property type="evidence" value="ECO:0007669"/>
    <property type="project" value="InterPro"/>
</dbReference>
<feature type="region of interest" description="Disordered" evidence="8">
    <location>
        <begin position="32"/>
        <end position="61"/>
    </location>
</feature>
<accession>A0A9P7AIL3</accession>
<gene>
    <name evidence="9" type="ORF">HD556DRAFT_1244213</name>
</gene>
<dbReference type="PROSITE" id="PS00956">
    <property type="entry name" value="HYDROPHOBIN"/>
    <property type="match status" value="1"/>
</dbReference>
<dbReference type="EMBL" id="JABBWE010000061">
    <property type="protein sequence ID" value="KAG1789118.1"/>
    <property type="molecule type" value="Genomic_DNA"/>
</dbReference>